<keyword evidence="3" id="KW-1185">Reference proteome</keyword>
<sequence>MPSQRTFTGQRAEFLLSKAAEYARARLNGTAKDEVAVIQRQFFNRWPVDLPLNVELAPEVLAAVDDDKPADERPDPESMKDELSEKEYEEAVEKYRQYKVDLVKRKRQIEDRLKSDYDKANGGGRKIGDQQNPFTSLLLQLSEGKNSNRDKPRKNSAAQEWATENKKLIDDKLQEAKKAKKTERKGVPKAYNDVMRDEFKKLSKEKQQEWEEKSKETHAERLRQWKERMNSKPSEEPQARQACINNLGDFCKPILDGICERTGMAASIVVGGPEPQDGGRINVLAIHGGPLSGGDVPMDWGRSEVQVWKRKIFPSFARHLKKVFSMDECRARALPEGGDGDSEAGGEEEGDDVVRWREDDAEEKKESPKEEEKEKKKGKGGGRSKPGRNAAENEDDDVEPSEERDDGETGSPAPAAIPSRIASRDQHSSSFAIPSLPPSSPVPSAIRENAPLSPLPAHSPAPVASSPVPFSSPVPHHNSPPSSHHARSVTPSPTPARLVSPLPASVPSKRKASSTAASERKGKRSEEIKMDVENDRQGSRKRKAPAMDETVSQGDVGADKVSKKQRVEPSEEEDSFPELPEGVGNGRADFYASRALALFGLEAALQLDNWVALVWKWFRFEELAGFDGEGKKLGTAGRPAWVGEWVGRGRNPNYLPDRFDGIEVLGQWWGWWAGLQPTWRRFDDRKRPLASYAETGSWKVIRVAGSNGLTNIIAALVFIAVRLSEAPSSSNGRAKRDLENARKDLQLAVDDLSLVLDGVLGPE</sequence>
<feature type="region of interest" description="Disordered" evidence="1">
    <location>
        <begin position="143"/>
        <end position="165"/>
    </location>
</feature>
<dbReference type="EMBL" id="JBAHYK010001942">
    <property type="protein sequence ID" value="KAL0566299.1"/>
    <property type="molecule type" value="Genomic_DNA"/>
</dbReference>
<protein>
    <submittedName>
        <fullName evidence="2">SERTA domain-containing protein 3</fullName>
    </submittedName>
</protein>
<feature type="compositionally biased region" description="Low complexity" evidence="1">
    <location>
        <begin position="411"/>
        <end position="421"/>
    </location>
</feature>
<feature type="compositionally biased region" description="Acidic residues" evidence="1">
    <location>
        <begin position="338"/>
        <end position="351"/>
    </location>
</feature>
<comment type="caution">
    <text evidence="2">The sequence shown here is derived from an EMBL/GenBank/DDBJ whole genome shotgun (WGS) entry which is preliminary data.</text>
</comment>
<organism evidence="2 3">
    <name type="scientific">Marasmius crinis-equi</name>
    <dbReference type="NCBI Taxonomy" id="585013"/>
    <lineage>
        <taxon>Eukaryota</taxon>
        <taxon>Fungi</taxon>
        <taxon>Dikarya</taxon>
        <taxon>Basidiomycota</taxon>
        <taxon>Agaricomycotina</taxon>
        <taxon>Agaricomycetes</taxon>
        <taxon>Agaricomycetidae</taxon>
        <taxon>Agaricales</taxon>
        <taxon>Marasmiineae</taxon>
        <taxon>Marasmiaceae</taxon>
        <taxon>Marasmius</taxon>
    </lineage>
</organism>
<feature type="region of interest" description="Disordered" evidence="1">
    <location>
        <begin position="63"/>
        <end position="87"/>
    </location>
</feature>
<evidence type="ECO:0000256" key="1">
    <source>
        <dbReference type="SAM" id="MobiDB-lite"/>
    </source>
</evidence>
<name>A0ABR3ETR7_9AGAR</name>
<feature type="compositionally biased region" description="Basic and acidic residues" evidence="1">
    <location>
        <begin position="518"/>
        <end position="538"/>
    </location>
</feature>
<feature type="region of interest" description="Disordered" evidence="1">
    <location>
        <begin position="334"/>
        <end position="582"/>
    </location>
</feature>
<feature type="compositionally biased region" description="Basic residues" evidence="1">
    <location>
        <begin position="376"/>
        <end position="386"/>
    </location>
</feature>
<evidence type="ECO:0000313" key="3">
    <source>
        <dbReference type="Proteomes" id="UP001465976"/>
    </source>
</evidence>
<feature type="compositionally biased region" description="Basic and acidic residues" evidence="1">
    <location>
        <begin position="557"/>
        <end position="569"/>
    </location>
</feature>
<dbReference type="PANTHER" id="PTHR46452">
    <property type="entry name" value="TRANSCRIPTION INITIATION FACTOR TFIID SUBUNIT 3"/>
    <property type="match status" value="1"/>
</dbReference>
<reference evidence="2 3" key="1">
    <citation type="submission" date="2024-02" db="EMBL/GenBank/DDBJ databases">
        <title>A draft genome for the cacao thread blight pathogen Marasmius crinis-equi.</title>
        <authorList>
            <person name="Cohen S.P."/>
            <person name="Baruah I.K."/>
            <person name="Amoako-Attah I."/>
            <person name="Bukari Y."/>
            <person name="Meinhardt L.W."/>
            <person name="Bailey B.A."/>
        </authorList>
    </citation>
    <scope>NUCLEOTIDE SEQUENCE [LARGE SCALE GENOMIC DNA]</scope>
    <source>
        <strain evidence="2 3">GH-76</strain>
    </source>
</reference>
<dbReference type="PANTHER" id="PTHR46452:SF1">
    <property type="entry name" value="TRANSCRIPTION INITIATION FACTOR TFIID SUBUNIT 3"/>
    <property type="match status" value="1"/>
</dbReference>
<dbReference type="Proteomes" id="UP001465976">
    <property type="component" value="Unassembled WGS sequence"/>
</dbReference>
<feature type="compositionally biased region" description="Basic and acidic residues" evidence="1">
    <location>
        <begin position="352"/>
        <end position="375"/>
    </location>
</feature>
<feature type="compositionally biased region" description="Basic and acidic residues" evidence="1">
    <location>
        <begin position="65"/>
        <end position="87"/>
    </location>
</feature>
<accession>A0ABR3ETR7</accession>
<feature type="compositionally biased region" description="Low complexity" evidence="1">
    <location>
        <begin position="460"/>
        <end position="483"/>
    </location>
</feature>
<feature type="compositionally biased region" description="Acidic residues" evidence="1">
    <location>
        <begin position="392"/>
        <end position="408"/>
    </location>
</feature>
<evidence type="ECO:0000313" key="2">
    <source>
        <dbReference type="EMBL" id="KAL0566299.1"/>
    </source>
</evidence>
<gene>
    <name evidence="2" type="primary">RBT1_49</name>
    <name evidence="2" type="ORF">V5O48_015713</name>
</gene>
<proteinExistence type="predicted"/>